<protein>
    <submittedName>
        <fullName evidence="15">Glutamate receptor ionotropic, NMDA 2A-like 1</fullName>
    </submittedName>
</protein>
<reference evidence="15" key="1">
    <citation type="journal article" date="2021" name="Sci. Adv.">
        <title>The American lobster genome reveals insights on longevity, neural, and immune adaptations.</title>
        <authorList>
            <person name="Polinski J.M."/>
            <person name="Zimin A.V."/>
            <person name="Clark K.F."/>
            <person name="Kohn A.B."/>
            <person name="Sadowski N."/>
            <person name="Timp W."/>
            <person name="Ptitsyn A."/>
            <person name="Khanna P."/>
            <person name="Romanova D.Y."/>
            <person name="Williams P."/>
            <person name="Greenwood S.J."/>
            <person name="Moroz L.L."/>
            <person name="Walt D.R."/>
            <person name="Bodnar A.G."/>
        </authorList>
    </citation>
    <scope>NUCLEOTIDE SEQUENCE</scope>
    <source>
        <strain evidence="15">GMGI-L3</strain>
    </source>
</reference>
<keyword evidence="4 13" id="KW-0812">Transmembrane</keyword>
<keyword evidence="10" id="KW-1071">Ligand-gated ion channel</keyword>
<keyword evidence="6" id="KW-0406">Ion transport</keyword>
<keyword evidence="7 13" id="KW-0472">Membrane</keyword>
<dbReference type="PANTHER" id="PTHR18966">
    <property type="entry name" value="IONOTROPIC GLUTAMATE RECEPTOR"/>
    <property type="match status" value="1"/>
</dbReference>
<dbReference type="EMBL" id="JAHLQT010040247">
    <property type="protein sequence ID" value="KAG7156029.1"/>
    <property type="molecule type" value="Genomic_DNA"/>
</dbReference>
<dbReference type="AlphaFoldDB" id="A0A8J5JG25"/>
<dbReference type="SUPFAM" id="SSF53822">
    <property type="entry name" value="Periplasmic binding protein-like I"/>
    <property type="match status" value="1"/>
</dbReference>
<feature type="transmembrane region" description="Helical" evidence="13">
    <location>
        <begin position="525"/>
        <end position="545"/>
    </location>
</feature>
<comment type="similarity">
    <text evidence="2">Belongs to the glutamate-gated ion channel (TC 1.A.10.1) family.</text>
</comment>
<evidence type="ECO:0000256" key="7">
    <source>
        <dbReference type="ARBA" id="ARBA00023136"/>
    </source>
</evidence>
<dbReference type="SMART" id="SM00079">
    <property type="entry name" value="PBPe"/>
    <property type="match status" value="1"/>
</dbReference>
<evidence type="ECO:0000256" key="11">
    <source>
        <dbReference type="ARBA" id="ARBA00023303"/>
    </source>
</evidence>
<organism evidence="15 16">
    <name type="scientific">Homarus americanus</name>
    <name type="common">American lobster</name>
    <dbReference type="NCBI Taxonomy" id="6706"/>
    <lineage>
        <taxon>Eukaryota</taxon>
        <taxon>Metazoa</taxon>
        <taxon>Ecdysozoa</taxon>
        <taxon>Arthropoda</taxon>
        <taxon>Crustacea</taxon>
        <taxon>Multicrustacea</taxon>
        <taxon>Malacostraca</taxon>
        <taxon>Eumalacostraca</taxon>
        <taxon>Eucarida</taxon>
        <taxon>Decapoda</taxon>
        <taxon>Pleocyemata</taxon>
        <taxon>Astacidea</taxon>
        <taxon>Nephropoidea</taxon>
        <taxon>Nephropidae</taxon>
        <taxon>Homarus</taxon>
    </lineage>
</organism>
<evidence type="ECO:0000256" key="4">
    <source>
        <dbReference type="ARBA" id="ARBA00022692"/>
    </source>
</evidence>
<evidence type="ECO:0000256" key="8">
    <source>
        <dbReference type="ARBA" id="ARBA00023170"/>
    </source>
</evidence>
<evidence type="ECO:0000256" key="1">
    <source>
        <dbReference type="ARBA" id="ARBA00004141"/>
    </source>
</evidence>
<keyword evidence="11" id="KW-0407">Ion channel</keyword>
<dbReference type="InterPro" id="IPR001320">
    <property type="entry name" value="Iontro_rcpt_C"/>
</dbReference>
<evidence type="ECO:0000313" key="16">
    <source>
        <dbReference type="Proteomes" id="UP000747542"/>
    </source>
</evidence>
<evidence type="ECO:0000256" key="10">
    <source>
        <dbReference type="ARBA" id="ARBA00023286"/>
    </source>
</evidence>
<evidence type="ECO:0000256" key="3">
    <source>
        <dbReference type="ARBA" id="ARBA00022448"/>
    </source>
</evidence>
<evidence type="ECO:0000256" key="2">
    <source>
        <dbReference type="ARBA" id="ARBA00008685"/>
    </source>
</evidence>
<evidence type="ECO:0000313" key="15">
    <source>
        <dbReference type="EMBL" id="KAG7156029.1"/>
    </source>
</evidence>
<feature type="region of interest" description="Disordered" evidence="12">
    <location>
        <begin position="629"/>
        <end position="651"/>
    </location>
</feature>
<dbReference type="Pfam" id="PF00060">
    <property type="entry name" value="Lig_chan"/>
    <property type="match status" value="1"/>
</dbReference>
<accession>A0A8J5JG25</accession>
<keyword evidence="5 13" id="KW-1133">Transmembrane helix</keyword>
<evidence type="ECO:0000256" key="9">
    <source>
        <dbReference type="ARBA" id="ARBA00023180"/>
    </source>
</evidence>
<proteinExistence type="inferred from homology"/>
<comment type="subcellular location">
    <subcellularLocation>
        <location evidence="1">Membrane</location>
        <topology evidence="1">Multi-pass membrane protein</topology>
    </subcellularLocation>
</comment>
<dbReference type="Gene3D" id="3.40.50.2300">
    <property type="match status" value="1"/>
</dbReference>
<dbReference type="InterPro" id="IPR019594">
    <property type="entry name" value="Glu/Gly-bd"/>
</dbReference>
<keyword evidence="8 15" id="KW-0675">Receptor</keyword>
<dbReference type="Pfam" id="PF10613">
    <property type="entry name" value="Lig_chan-Glu_bd"/>
    <property type="match status" value="1"/>
</dbReference>
<evidence type="ECO:0000259" key="14">
    <source>
        <dbReference type="SMART" id="SM00079"/>
    </source>
</evidence>
<evidence type="ECO:0000256" key="5">
    <source>
        <dbReference type="ARBA" id="ARBA00022989"/>
    </source>
</evidence>
<keyword evidence="3" id="KW-0813">Transport</keyword>
<dbReference type="Proteomes" id="UP000747542">
    <property type="component" value="Unassembled WGS sequence"/>
</dbReference>
<name>A0A8J5JG25_HOMAM</name>
<gene>
    <name evidence="15" type="primary">Grin2a-L1</name>
    <name evidence="15" type="ORF">Hamer_G022937</name>
</gene>
<dbReference type="GO" id="GO:0016020">
    <property type="term" value="C:membrane"/>
    <property type="evidence" value="ECO:0007669"/>
    <property type="project" value="UniProtKB-SubCell"/>
</dbReference>
<dbReference type="SUPFAM" id="SSF53850">
    <property type="entry name" value="Periplasmic binding protein-like II"/>
    <property type="match status" value="1"/>
</dbReference>
<dbReference type="GO" id="GO:0015276">
    <property type="term" value="F:ligand-gated monoatomic ion channel activity"/>
    <property type="evidence" value="ECO:0007669"/>
    <property type="project" value="InterPro"/>
</dbReference>
<dbReference type="InterPro" id="IPR015683">
    <property type="entry name" value="Ionotropic_Glu_rcpt"/>
</dbReference>
<comment type="caution">
    <text evidence="15">The sequence shown here is derived from an EMBL/GenBank/DDBJ whole genome shotgun (WGS) entry which is preliminary data.</text>
</comment>
<feature type="transmembrane region" description="Helical" evidence="13">
    <location>
        <begin position="328"/>
        <end position="350"/>
    </location>
</feature>
<evidence type="ECO:0000256" key="12">
    <source>
        <dbReference type="SAM" id="MobiDB-lite"/>
    </source>
</evidence>
<evidence type="ECO:0000256" key="6">
    <source>
        <dbReference type="ARBA" id="ARBA00023065"/>
    </source>
</evidence>
<feature type="transmembrane region" description="Helical" evidence="13">
    <location>
        <begin position="371"/>
        <end position="396"/>
    </location>
</feature>
<dbReference type="Gene3D" id="3.40.190.10">
    <property type="entry name" value="Periplasmic binding protein-like II"/>
    <property type="match status" value="3"/>
</dbReference>
<sequence>MLSILQRYSWPKFAIVTSLIAGHNDFIQALRDLILELPNKGSGQEILFLYSTRSEAANILATAAKLGLTGTNYLWIVTQSVIQTNAEAPQEFPVGMLGVHFNTTDEAMIEEITTAMTVFVWGLAGHVGDEASRGGVPDLAPPSRIPGRQVEGRREVLQIGVWHREEGRRPGGEGHRLARVLSRSPQRHPEKFHLKITFMEEPPFINMDPPHPVTGKCTANKGVPCRIASDEMMQGVNITWAMRNSSYFRCCSGFCIDLLNGKWTGLPGAIINGKADMIMTSIKINSQREEVLDFTVPFLDTGIAIVVAKRTGIISPTAFLEPFDTASWMLVALVAIQVAAVSIFLFEWLSPSGYNMKMQAPNNHRFSLFRTLWMVWAILFMGNVWAMFALIFLAIYTANLAAFMITREEFYDLSGIEDKRLQNPTTMKPPFKFATTLHGNTDVLMKKSFPVMHAYMRQFNQSSPIEGIKAVKKGKSKYLEMFNEQIMKYRENGDLERIARFWFTGACKPNKQHKSSSKPLALEQFMSTFLLLGCGILLALLLLGLEHLYFKYFRQYVARSERGNCCSLLSMSMGKSLSFRGAVLEAQDVLRTHRCQDPLCDTHLWKVKHELDMARLRIQHLEKQLVNHGLRPPRKEPSTVSAPGDFMKPRDMTRNHVTTNEPIRGPLLAASSGWRYRRREVAELETVL</sequence>
<dbReference type="InterPro" id="IPR028082">
    <property type="entry name" value="Peripla_BP_I"/>
</dbReference>
<keyword evidence="9" id="KW-0325">Glycoprotein</keyword>
<evidence type="ECO:0000256" key="13">
    <source>
        <dbReference type="SAM" id="Phobius"/>
    </source>
</evidence>
<keyword evidence="16" id="KW-1185">Reference proteome</keyword>
<feature type="domain" description="Ionotropic glutamate receptor C-terminal" evidence="14">
    <location>
        <begin position="235"/>
        <end position="505"/>
    </location>
</feature>